<dbReference type="EC" id="3.1.26.11" evidence="4"/>
<dbReference type="InterPro" id="IPR047151">
    <property type="entry name" value="RNZ2-like"/>
</dbReference>
<dbReference type="SUPFAM" id="SSF56281">
    <property type="entry name" value="Metallo-hydrolase/oxidoreductase"/>
    <property type="match status" value="2"/>
</dbReference>
<feature type="compositionally biased region" description="Basic residues" evidence="11">
    <location>
        <begin position="47"/>
        <end position="56"/>
    </location>
</feature>
<feature type="compositionally biased region" description="Polar residues" evidence="11">
    <location>
        <begin position="57"/>
        <end position="74"/>
    </location>
</feature>
<keyword evidence="7" id="KW-0479">Metal-binding</keyword>
<accession>A0ABP0EK21</accession>
<feature type="region of interest" description="Disordered" evidence="11">
    <location>
        <begin position="952"/>
        <end position="990"/>
    </location>
</feature>
<dbReference type="EMBL" id="OZ004258">
    <property type="protein sequence ID" value="CAK7913676.1"/>
    <property type="molecule type" value="Genomic_DNA"/>
</dbReference>
<name>A0ABP0EK21_9ASCO</name>
<dbReference type="Gene3D" id="3.60.15.10">
    <property type="entry name" value="Ribonuclease Z/Hydroxyacylglutathione hydrolase-like"/>
    <property type="match status" value="2"/>
</dbReference>
<sequence>MTFLSSSLKLHSGLSHSPAVHSHLFTLSFTQNLYRRASTSSRPGKAQPKRFPKRNLPHSNNEAHTKQPHQNQNRNHSKPYKKSLPTRSISVHDIPLKRFPDFKSCDKYFKQFASYYKFTSLMFSITTITHKTSDTAHPLVMLTNREGSRYFFGKIPEGSQRVLNENRLRLGKLKSIFFTGTTSHWSELGGLPGLFLTISDSTKKSIDVFSGSSLLSYVVSTWRYFVFRKGVALKVNEIDGSEILGDSNIRVKPILARTSSSLKSSPAPEGIKKIISLMFPMDTSQVNSEDPNSYKSDPSETEIHTHVKLPIPSTIGEPSTNYLVSFVPTRGKFDPQRAKELGITPGKDFRTLSEGKSVINSAGVEVHSHEVLGKSKHFPNLLFIDIPNKHYLKETIEKIQIEVANSSQPTLLVYHFLPDDVDFESNEYIQFLQSFPKECKHVVSHSKIASDTLVFKTSAINLLKLKALQKECFNLPYREDFGARTTEMDVTPLQSLQKYDIEADNKLTLDNSLVINETWSELYDQCVAPLNLEGVSKEQVIDPTPIPLETRQPTLKDSVQVVTLGTGSALPSMHRNVISTLVRIPYKDERNQLSFRSILMDGGENSLGTMCRNFGYDDQLVKVFQELGLIYLSHLHADHHLGLVSVIKKWFEINIDPSKKLYLVTPWQYDRFLSEWLKLEADSGVDMNRLVYVSCEDFLAKESPIPEYQQCSLDEFESKFDVGDIHSTISRAPMRARDLDSISAMYADLNIKSIATCRAIHCYWAYSVSISTMLSKDETFTVSYSGDTRPNARFAEVGYNSDLLIHESSLAEDLIEEALAKKHSTMIEAVTVSKLMNCPKIILTHFSTRFSNKADLSVSPDDLVDIGKNIKSYLSKHGVNGPNNILMYDDELKGHNNPNIRRYDELEICYAFDSMAIWYGDLHSANLKYNDMLKMFQTEELQSYTGDLGTLQEKKDRELERQKEKREARRDQRLKIKKRRVSSSSNSSGE</sequence>
<evidence type="ECO:0000256" key="5">
    <source>
        <dbReference type="ARBA" id="ARBA00022694"/>
    </source>
</evidence>
<organism evidence="13 14">
    <name type="scientific">[Candida] anglica</name>
    <dbReference type="NCBI Taxonomy" id="148631"/>
    <lineage>
        <taxon>Eukaryota</taxon>
        <taxon>Fungi</taxon>
        <taxon>Dikarya</taxon>
        <taxon>Ascomycota</taxon>
        <taxon>Saccharomycotina</taxon>
        <taxon>Pichiomycetes</taxon>
        <taxon>Debaryomycetaceae</taxon>
        <taxon>Kurtzmaniella</taxon>
    </lineage>
</organism>
<evidence type="ECO:0000256" key="11">
    <source>
        <dbReference type="SAM" id="MobiDB-lite"/>
    </source>
</evidence>
<evidence type="ECO:0000313" key="13">
    <source>
        <dbReference type="EMBL" id="CAK7913676.1"/>
    </source>
</evidence>
<feature type="domain" description="tRNase Z endonuclease" evidence="12">
    <location>
        <begin position="126"/>
        <end position="190"/>
    </location>
</feature>
<dbReference type="PANTHER" id="PTHR12553:SF49">
    <property type="entry name" value="ZINC PHOSPHODIESTERASE ELAC PROTEIN 2"/>
    <property type="match status" value="1"/>
</dbReference>
<evidence type="ECO:0000256" key="10">
    <source>
        <dbReference type="ARBA" id="ARBA00022833"/>
    </source>
</evidence>
<keyword evidence="10" id="KW-0862">Zinc</keyword>
<evidence type="ECO:0000313" key="14">
    <source>
        <dbReference type="Proteomes" id="UP001497600"/>
    </source>
</evidence>
<comment type="catalytic activity">
    <reaction evidence="1">
        <text>Endonucleolytic cleavage of RNA, removing extra 3' nucleotides from tRNA precursor, generating 3' termini of tRNAs. A 3'-hydroxy group is left at the tRNA terminus and a 5'-phosphoryl group is left at the trailer molecule.</text>
        <dbReference type="EC" id="3.1.26.11"/>
    </reaction>
</comment>
<evidence type="ECO:0000256" key="8">
    <source>
        <dbReference type="ARBA" id="ARBA00022759"/>
    </source>
</evidence>
<comment type="cofactor">
    <cofactor evidence="2">
        <name>Zn(2+)</name>
        <dbReference type="ChEBI" id="CHEBI:29105"/>
    </cofactor>
</comment>
<gene>
    <name evidence="13" type="primary">TRZ1</name>
    <name evidence="13" type="ORF">CAAN4_F12882</name>
</gene>
<keyword evidence="5" id="KW-0819">tRNA processing</keyword>
<evidence type="ECO:0000256" key="6">
    <source>
        <dbReference type="ARBA" id="ARBA00022722"/>
    </source>
</evidence>
<evidence type="ECO:0000259" key="12">
    <source>
        <dbReference type="Pfam" id="PF13691"/>
    </source>
</evidence>
<evidence type="ECO:0000256" key="4">
    <source>
        <dbReference type="ARBA" id="ARBA00012477"/>
    </source>
</evidence>
<dbReference type="CDD" id="cd07718">
    <property type="entry name" value="RNaseZ_ELAC1_ELAC2-C-term-like_MBL-fold"/>
    <property type="match status" value="1"/>
</dbReference>
<evidence type="ECO:0000256" key="2">
    <source>
        <dbReference type="ARBA" id="ARBA00001947"/>
    </source>
</evidence>
<keyword evidence="9" id="KW-0378">Hydrolase</keyword>
<feature type="region of interest" description="Disordered" evidence="11">
    <location>
        <begin position="36"/>
        <end position="84"/>
    </location>
</feature>
<keyword evidence="8" id="KW-0255">Endonuclease</keyword>
<proteinExistence type="inferred from homology"/>
<protein>
    <recommendedName>
        <fullName evidence="4">ribonuclease Z</fullName>
        <ecNumber evidence="4">3.1.26.11</ecNumber>
    </recommendedName>
</protein>
<dbReference type="Proteomes" id="UP001497600">
    <property type="component" value="Chromosome F"/>
</dbReference>
<comment type="similarity">
    <text evidence="3">Belongs to the RNase Z family.</text>
</comment>
<dbReference type="PANTHER" id="PTHR12553">
    <property type="entry name" value="ZINC PHOSPHODIESTERASE ELAC PROTEIN 2"/>
    <property type="match status" value="1"/>
</dbReference>
<evidence type="ECO:0000256" key="9">
    <source>
        <dbReference type="ARBA" id="ARBA00022801"/>
    </source>
</evidence>
<dbReference type="InterPro" id="IPR036866">
    <property type="entry name" value="RibonucZ/Hydroxyglut_hydro"/>
</dbReference>
<dbReference type="Pfam" id="PF13691">
    <property type="entry name" value="Lactamase_B_4"/>
    <property type="match status" value="1"/>
</dbReference>
<reference evidence="13 14" key="1">
    <citation type="submission" date="2024-01" db="EMBL/GenBank/DDBJ databases">
        <authorList>
            <consortium name="Genoscope - CEA"/>
            <person name="William W."/>
        </authorList>
    </citation>
    <scope>NUCLEOTIDE SEQUENCE [LARGE SCALE GENOMIC DNA]</scope>
    <source>
        <strain evidence="13 14">29B2s-10</strain>
    </source>
</reference>
<evidence type="ECO:0000256" key="1">
    <source>
        <dbReference type="ARBA" id="ARBA00000402"/>
    </source>
</evidence>
<dbReference type="InterPro" id="IPR027794">
    <property type="entry name" value="tRNase_Z_dom"/>
</dbReference>
<keyword evidence="6" id="KW-0540">Nuclease</keyword>
<feature type="compositionally biased region" description="Basic and acidic residues" evidence="11">
    <location>
        <begin position="952"/>
        <end position="974"/>
    </location>
</feature>
<evidence type="ECO:0000256" key="7">
    <source>
        <dbReference type="ARBA" id="ARBA00022723"/>
    </source>
</evidence>
<keyword evidence="14" id="KW-1185">Reference proteome</keyword>
<evidence type="ECO:0000256" key="3">
    <source>
        <dbReference type="ARBA" id="ARBA00007823"/>
    </source>
</evidence>